<evidence type="ECO:0000256" key="1">
    <source>
        <dbReference type="SAM" id="MobiDB-lite"/>
    </source>
</evidence>
<accession>A0A6G1KG90</accession>
<evidence type="ECO:0000313" key="2">
    <source>
        <dbReference type="EMBL" id="KAF2711844.1"/>
    </source>
</evidence>
<dbReference type="AlphaFoldDB" id="A0A6G1KG90"/>
<feature type="compositionally biased region" description="Basic and acidic residues" evidence="1">
    <location>
        <begin position="43"/>
        <end position="81"/>
    </location>
</feature>
<feature type="region of interest" description="Disordered" evidence="1">
    <location>
        <begin position="37"/>
        <end position="109"/>
    </location>
</feature>
<organism evidence="2 3">
    <name type="scientific">Pleomassaria siparia CBS 279.74</name>
    <dbReference type="NCBI Taxonomy" id="1314801"/>
    <lineage>
        <taxon>Eukaryota</taxon>
        <taxon>Fungi</taxon>
        <taxon>Dikarya</taxon>
        <taxon>Ascomycota</taxon>
        <taxon>Pezizomycotina</taxon>
        <taxon>Dothideomycetes</taxon>
        <taxon>Pleosporomycetidae</taxon>
        <taxon>Pleosporales</taxon>
        <taxon>Pleomassariaceae</taxon>
        <taxon>Pleomassaria</taxon>
    </lineage>
</organism>
<keyword evidence="3" id="KW-1185">Reference proteome</keyword>
<proteinExistence type="predicted"/>
<reference evidence="2" key="1">
    <citation type="journal article" date="2020" name="Stud. Mycol.">
        <title>101 Dothideomycetes genomes: a test case for predicting lifestyles and emergence of pathogens.</title>
        <authorList>
            <person name="Haridas S."/>
            <person name="Albert R."/>
            <person name="Binder M."/>
            <person name="Bloem J."/>
            <person name="Labutti K."/>
            <person name="Salamov A."/>
            <person name="Andreopoulos B."/>
            <person name="Baker S."/>
            <person name="Barry K."/>
            <person name="Bills G."/>
            <person name="Bluhm B."/>
            <person name="Cannon C."/>
            <person name="Castanera R."/>
            <person name="Culley D."/>
            <person name="Daum C."/>
            <person name="Ezra D."/>
            <person name="Gonzalez J."/>
            <person name="Henrissat B."/>
            <person name="Kuo A."/>
            <person name="Liang C."/>
            <person name="Lipzen A."/>
            <person name="Lutzoni F."/>
            <person name="Magnuson J."/>
            <person name="Mondo S."/>
            <person name="Nolan M."/>
            <person name="Ohm R."/>
            <person name="Pangilinan J."/>
            <person name="Park H.-J."/>
            <person name="Ramirez L."/>
            <person name="Alfaro M."/>
            <person name="Sun H."/>
            <person name="Tritt A."/>
            <person name="Yoshinaga Y."/>
            <person name="Zwiers L.-H."/>
            <person name="Turgeon B."/>
            <person name="Goodwin S."/>
            <person name="Spatafora J."/>
            <person name="Crous P."/>
            <person name="Grigoriev I."/>
        </authorList>
    </citation>
    <scope>NUCLEOTIDE SEQUENCE</scope>
    <source>
        <strain evidence="2">CBS 279.74</strain>
    </source>
</reference>
<gene>
    <name evidence="2" type="ORF">K504DRAFT_230498</name>
</gene>
<dbReference type="Proteomes" id="UP000799428">
    <property type="component" value="Unassembled WGS sequence"/>
</dbReference>
<evidence type="ECO:0000313" key="3">
    <source>
        <dbReference type="Proteomes" id="UP000799428"/>
    </source>
</evidence>
<dbReference type="EMBL" id="MU005767">
    <property type="protein sequence ID" value="KAF2711844.1"/>
    <property type="molecule type" value="Genomic_DNA"/>
</dbReference>
<name>A0A6G1KG90_9PLEO</name>
<protein>
    <submittedName>
        <fullName evidence="2">Uncharacterized protein</fullName>
    </submittedName>
</protein>
<sequence>MTPAPINQCPLDRNLTPRAASLPIHIWWKLFHTHPHPIRPRLKREMERERGERRKERGREGEREREKNIEKKRERERERESTLCLQSNVQNVPNIPNVPPPSHTFQTVSKGASSASDSRACLLSANTHPTNLCINLCITFV</sequence>